<proteinExistence type="predicted"/>
<comment type="caution">
    <text evidence="1">The sequence shown here is derived from an EMBL/GenBank/DDBJ whole genome shotgun (WGS) entry which is preliminary data.</text>
</comment>
<protein>
    <submittedName>
        <fullName evidence="1">30769_t:CDS:1</fullName>
    </submittedName>
</protein>
<accession>A0ABN7XMJ8</accession>
<reference evidence="1 2" key="1">
    <citation type="submission" date="2021-06" db="EMBL/GenBank/DDBJ databases">
        <authorList>
            <person name="Kallberg Y."/>
            <person name="Tangrot J."/>
            <person name="Rosling A."/>
        </authorList>
    </citation>
    <scope>NUCLEOTIDE SEQUENCE [LARGE SCALE GENOMIC DNA]</scope>
    <source>
        <strain evidence="1 2">120-4 pot B 10/14</strain>
    </source>
</reference>
<evidence type="ECO:0000313" key="2">
    <source>
        <dbReference type="Proteomes" id="UP000789901"/>
    </source>
</evidence>
<feature type="non-terminal residue" evidence="1">
    <location>
        <position position="83"/>
    </location>
</feature>
<sequence>FDETPVENLRLDNLVVEVNSTNSNKQKCRERIIKEVCIGNMDDEGLNRSEKTKVKYIPMMFDVINPDRSGVGGEEAESSAFVR</sequence>
<dbReference type="EMBL" id="CAJVQB010155466">
    <property type="protein sequence ID" value="CAG8856026.1"/>
    <property type="molecule type" value="Genomic_DNA"/>
</dbReference>
<keyword evidence="2" id="KW-1185">Reference proteome</keyword>
<name>A0ABN7XMJ8_GIGMA</name>
<dbReference type="Proteomes" id="UP000789901">
    <property type="component" value="Unassembled WGS sequence"/>
</dbReference>
<feature type="non-terminal residue" evidence="1">
    <location>
        <position position="1"/>
    </location>
</feature>
<gene>
    <name evidence="1" type="ORF">GMARGA_LOCUS44847</name>
</gene>
<evidence type="ECO:0000313" key="1">
    <source>
        <dbReference type="EMBL" id="CAG8856026.1"/>
    </source>
</evidence>
<organism evidence="1 2">
    <name type="scientific">Gigaspora margarita</name>
    <dbReference type="NCBI Taxonomy" id="4874"/>
    <lineage>
        <taxon>Eukaryota</taxon>
        <taxon>Fungi</taxon>
        <taxon>Fungi incertae sedis</taxon>
        <taxon>Mucoromycota</taxon>
        <taxon>Glomeromycotina</taxon>
        <taxon>Glomeromycetes</taxon>
        <taxon>Diversisporales</taxon>
        <taxon>Gigasporaceae</taxon>
        <taxon>Gigaspora</taxon>
    </lineage>
</organism>